<keyword evidence="7" id="KW-0333">Golgi apparatus</keyword>
<feature type="transmembrane region" description="Helical" evidence="7">
    <location>
        <begin position="279"/>
        <end position="299"/>
    </location>
</feature>
<dbReference type="PANTHER" id="PTHR11132">
    <property type="entry name" value="SOLUTE CARRIER FAMILY 35"/>
    <property type="match status" value="1"/>
</dbReference>
<keyword evidence="4 7" id="KW-0812">Transmembrane</keyword>
<evidence type="ECO:0000313" key="9">
    <source>
        <dbReference type="EMBL" id="CAF9931136.1"/>
    </source>
</evidence>
<evidence type="ECO:0000256" key="7">
    <source>
        <dbReference type="RuleBase" id="RU367097"/>
    </source>
</evidence>
<feature type="transmembrane region" description="Helical" evidence="7">
    <location>
        <begin position="337"/>
        <end position="356"/>
    </location>
</feature>
<organism evidence="9 10">
    <name type="scientific">Heterodermia speciosa</name>
    <dbReference type="NCBI Taxonomy" id="116794"/>
    <lineage>
        <taxon>Eukaryota</taxon>
        <taxon>Fungi</taxon>
        <taxon>Dikarya</taxon>
        <taxon>Ascomycota</taxon>
        <taxon>Pezizomycotina</taxon>
        <taxon>Lecanoromycetes</taxon>
        <taxon>OSLEUM clade</taxon>
        <taxon>Lecanoromycetidae</taxon>
        <taxon>Caliciales</taxon>
        <taxon>Physciaceae</taxon>
        <taxon>Heterodermia</taxon>
    </lineage>
</organism>
<protein>
    <recommendedName>
        <fullName evidence="7">GDP-mannose transporter</fullName>
        <shortName evidence="7">GMT</shortName>
    </recommendedName>
</protein>
<keyword evidence="6 7" id="KW-0472">Membrane</keyword>
<feature type="transmembrane region" description="Helical" evidence="7">
    <location>
        <begin position="179"/>
        <end position="197"/>
    </location>
</feature>
<feature type="transmembrane region" description="Helical" evidence="7">
    <location>
        <begin position="246"/>
        <end position="264"/>
    </location>
</feature>
<accession>A0A8H3FRZ0</accession>
<dbReference type="OrthoDB" id="5547497at2759"/>
<dbReference type="GO" id="GO:0005789">
    <property type="term" value="C:endoplasmic reticulum membrane"/>
    <property type="evidence" value="ECO:0007669"/>
    <property type="project" value="UniProtKB-SubCell"/>
</dbReference>
<reference evidence="9" key="1">
    <citation type="submission" date="2021-03" db="EMBL/GenBank/DDBJ databases">
        <authorList>
            <person name="Tagirdzhanova G."/>
        </authorList>
    </citation>
    <scope>NUCLEOTIDE SEQUENCE</scope>
</reference>
<feature type="transmembrane region" description="Helical" evidence="7">
    <location>
        <begin position="146"/>
        <end position="167"/>
    </location>
</feature>
<feature type="transmembrane region" description="Helical" evidence="7">
    <location>
        <begin position="90"/>
        <end position="109"/>
    </location>
</feature>
<keyword evidence="10" id="KW-1185">Reference proteome</keyword>
<keyword evidence="7" id="KW-0762">Sugar transport</keyword>
<evidence type="ECO:0000256" key="3">
    <source>
        <dbReference type="ARBA" id="ARBA00011182"/>
    </source>
</evidence>
<evidence type="ECO:0000313" key="10">
    <source>
        <dbReference type="Proteomes" id="UP000664521"/>
    </source>
</evidence>
<feature type="transmembrane region" description="Helical" evidence="7">
    <location>
        <begin position="60"/>
        <end position="78"/>
    </location>
</feature>
<name>A0A8H3FRZ0_9LECA</name>
<evidence type="ECO:0000256" key="6">
    <source>
        <dbReference type="ARBA" id="ARBA00023136"/>
    </source>
</evidence>
<proteinExistence type="inferred from homology"/>
<feature type="compositionally biased region" description="Basic and acidic residues" evidence="8">
    <location>
        <begin position="43"/>
        <end position="54"/>
    </location>
</feature>
<gene>
    <name evidence="9" type="ORF">HETSPECPRED_007803</name>
</gene>
<keyword evidence="5 7" id="KW-1133">Transmembrane helix</keyword>
<feature type="transmembrane region" description="Helical" evidence="7">
    <location>
        <begin position="212"/>
        <end position="234"/>
    </location>
</feature>
<feature type="transmembrane region" description="Helical" evidence="7">
    <location>
        <begin position="121"/>
        <end position="140"/>
    </location>
</feature>
<dbReference type="GO" id="GO:0000139">
    <property type="term" value="C:Golgi membrane"/>
    <property type="evidence" value="ECO:0007669"/>
    <property type="project" value="UniProtKB-SubCell"/>
</dbReference>
<comment type="function">
    <text evidence="1 7">Involved in the import of GDP-mannose from the cytoplasm into the Golgi lumen.</text>
</comment>
<comment type="similarity">
    <text evidence="2 7">Belongs to the TPT transporter family. SLC35D subfamily.</text>
</comment>
<feature type="transmembrane region" description="Helical" evidence="7">
    <location>
        <begin position="306"/>
        <end position="325"/>
    </location>
</feature>
<dbReference type="EMBL" id="CAJPDS010000058">
    <property type="protein sequence ID" value="CAF9931136.1"/>
    <property type="molecule type" value="Genomic_DNA"/>
</dbReference>
<dbReference type="AlphaFoldDB" id="A0A8H3FRZ0"/>
<comment type="subcellular location">
    <subcellularLocation>
        <location evidence="7">Golgi apparatus membrane</location>
        <topology evidence="7">Multi-pass membrane protein</topology>
    </subcellularLocation>
    <subcellularLocation>
        <location evidence="7">Cytoplasmic vesicle membrane</location>
        <topology evidence="7">Multi-pass membrane protein</topology>
    </subcellularLocation>
    <subcellularLocation>
        <location evidence="7">Endoplasmic reticulum membrane</location>
        <topology evidence="7">Multi-pass membrane protein</topology>
    </subcellularLocation>
</comment>
<comment type="subunit">
    <text evidence="3 7">Homooligomer.</text>
</comment>
<dbReference type="InterPro" id="IPR050186">
    <property type="entry name" value="TPT_transporter"/>
</dbReference>
<comment type="caution">
    <text evidence="9">The sequence shown here is derived from an EMBL/GenBank/DDBJ whole genome shotgun (WGS) entry which is preliminary data.</text>
</comment>
<dbReference type="Proteomes" id="UP000664521">
    <property type="component" value="Unassembled WGS sequence"/>
</dbReference>
<evidence type="ECO:0000256" key="5">
    <source>
        <dbReference type="ARBA" id="ARBA00022989"/>
    </source>
</evidence>
<sequence length="365" mass="40961">MASPSRPESPDVFRLSSLEEGIRPTTKLLEPTDEESGAAPDALRSDHEETRPERTGSKMLPVWIMVNTVATIGIILFNKAIFEDPQFRHAQLMFVVYHFGLTALLLYGLSRSRWAFFEPRWAKGSELLALAMIFGLQVVLPNYSLAYSSLLVYQMVQILSTPFVGLIETYIYKKSVPRMAVYTLISVCAGIGALSYYETAPQDEYEQKRTSFSGMFLAVSGVFASSVYLVWIQLYHDRLQMNSLQLLYNHAPFSSLLLLYVVPFTDTFPVWTKVGMERWAMILMSGLCACAINISQFYIVDGAGPLAFTVVGHLKTCLIVIIGWMVSGRSAGRNSVLGMFMSMSGIIAYTLVMYNCRFKSHVTRD</sequence>
<evidence type="ECO:0000256" key="2">
    <source>
        <dbReference type="ARBA" id="ARBA00010425"/>
    </source>
</evidence>
<evidence type="ECO:0000256" key="8">
    <source>
        <dbReference type="SAM" id="MobiDB-lite"/>
    </source>
</evidence>
<evidence type="ECO:0000256" key="1">
    <source>
        <dbReference type="ARBA" id="ARBA00003420"/>
    </source>
</evidence>
<feature type="region of interest" description="Disordered" evidence="8">
    <location>
        <begin position="1"/>
        <end position="54"/>
    </location>
</feature>
<dbReference type="GO" id="GO:0030659">
    <property type="term" value="C:cytoplasmic vesicle membrane"/>
    <property type="evidence" value="ECO:0007669"/>
    <property type="project" value="UniProtKB-SubCell"/>
</dbReference>
<keyword evidence="7" id="KW-0256">Endoplasmic reticulum</keyword>
<keyword evidence="7" id="KW-0968">Cytoplasmic vesicle</keyword>
<evidence type="ECO:0000256" key="4">
    <source>
        <dbReference type="ARBA" id="ARBA00022692"/>
    </source>
</evidence>
<keyword evidence="7" id="KW-0813">Transport</keyword>